<evidence type="ECO:0000313" key="1">
    <source>
        <dbReference type="EMBL" id="GGJ23988.1"/>
    </source>
</evidence>
<proteinExistence type="predicted"/>
<evidence type="ECO:0000313" key="2">
    <source>
        <dbReference type="Proteomes" id="UP000661507"/>
    </source>
</evidence>
<gene>
    <name evidence="1" type="ORF">GCM10011320_34100</name>
</gene>
<dbReference type="EMBL" id="BMKW01000008">
    <property type="protein sequence ID" value="GGJ23988.1"/>
    <property type="molecule type" value="Genomic_DNA"/>
</dbReference>
<accession>A0A917KTK2</accession>
<organism evidence="1 2">
    <name type="scientific">Neoroseomonas lacus</name>
    <dbReference type="NCBI Taxonomy" id="287609"/>
    <lineage>
        <taxon>Bacteria</taxon>
        <taxon>Pseudomonadati</taxon>
        <taxon>Pseudomonadota</taxon>
        <taxon>Alphaproteobacteria</taxon>
        <taxon>Acetobacterales</taxon>
        <taxon>Acetobacteraceae</taxon>
        <taxon>Neoroseomonas</taxon>
    </lineage>
</organism>
<dbReference type="RefSeq" id="WP_229681376.1">
    <property type="nucleotide sequence ID" value="NZ_BMKW01000008.1"/>
</dbReference>
<name>A0A917KTK2_9PROT</name>
<comment type="caution">
    <text evidence="1">The sequence shown here is derived from an EMBL/GenBank/DDBJ whole genome shotgun (WGS) entry which is preliminary data.</text>
</comment>
<sequence length="52" mass="5419">MAGLLDTIEASRTVPDAGAVRVPGGGSQRRIAEGRARGWIDVAAPIYEALRA</sequence>
<dbReference type="AlphaFoldDB" id="A0A917KTK2"/>
<reference evidence="1" key="2">
    <citation type="submission" date="2020-09" db="EMBL/GenBank/DDBJ databases">
        <authorList>
            <person name="Sun Q."/>
            <person name="Zhou Y."/>
        </authorList>
    </citation>
    <scope>NUCLEOTIDE SEQUENCE</scope>
    <source>
        <strain evidence="1">CGMCC 1.3617</strain>
    </source>
</reference>
<reference evidence="1" key="1">
    <citation type="journal article" date="2014" name="Int. J. Syst. Evol. Microbiol.">
        <title>Complete genome sequence of Corynebacterium casei LMG S-19264T (=DSM 44701T), isolated from a smear-ripened cheese.</title>
        <authorList>
            <consortium name="US DOE Joint Genome Institute (JGI-PGF)"/>
            <person name="Walter F."/>
            <person name="Albersmeier A."/>
            <person name="Kalinowski J."/>
            <person name="Ruckert C."/>
        </authorList>
    </citation>
    <scope>NUCLEOTIDE SEQUENCE</scope>
    <source>
        <strain evidence="1">CGMCC 1.3617</strain>
    </source>
</reference>
<protein>
    <submittedName>
        <fullName evidence="1">Uncharacterized protein</fullName>
    </submittedName>
</protein>
<keyword evidence="2" id="KW-1185">Reference proteome</keyword>
<dbReference type="Proteomes" id="UP000661507">
    <property type="component" value="Unassembled WGS sequence"/>
</dbReference>